<dbReference type="Gene3D" id="1.20.140.30">
    <property type="entry name" value="MOB kinase activator"/>
    <property type="match status" value="1"/>
</dbReference>
<keyword evidence="2" id="KW-1185">Reference proteome</keyword>
<dbReference type="OrthoDB" id="8170117at2759"/>
<reference evidence="2" key="1">
    <citation type="submission" date="2011-02" db="EMBL/GenBank/DDBJ databases">
        <title>The Genome Sequence of Capsaspora owczarzaki ATCC 30864.</title>
        <authorList>
            <person name="Russ C."/>
            <person name="Cuomo C."/>
            <person name="Burger G."/>
            <person name="Gray M.W."/>
            <person name="Holland P.W.H."/>
            <person name="King N."/>
            <person name="Lang F.B.F."/>
            <person name="Roger A.J."/>
            <person name="Ruiz-Trillo I."/>
            <person name="Young S.K."/>
            <person name="Zeng Q."/>
            <person name="Gargeya S."/>
            <person name="Alvarado L."/>
            <person name="Berlin A."/>
            <person name="Chapman S.B."/>
            <person name="Chen Z."/>
            <person name="Freedman E."/>
            <person name="Gellesch M."/>
            <person name="Goldberg J."/>
            <person name="Griggs A."/>
            <person name="Gujja S."/>
            <person name="Heilman E."/>
            <person name="Heiman D."/>
            <person name="Howarth C."/>
            <person name="Mehta T."/>
            <person name="Neiman D."/>
            <person name="Pearson M."/>
            <person name="Roberts A."/>
            <person name="Saif S."/>
            <person name="Shea T."/>
            <person name="Shenoy N."/>
            <person name="Sisk P."/>
            <person name="Stolte C."/>
            <person name="Sykes S."/>
            <person name="White J."/>
            <person name="Yandava C."/>
            <person name="Haas B."/>
            <person name="Nusbaum C."/>
            <person name="Birren B."/>
        </authorList>
    </citation>
    <scope>NUCLEOTIDE SEQUENCE</scope>
    <source>
        <strain evidence="2">ATCC 30864</strain>
    </source>
</reference>
<dbReference type="STRING" id="595528.A0A0D2X3V0"/>
<evidence type="ECO:0000313" key="1">
    <source>
        <dbReference type="EMBL" id="KJE94944.1"/>
    </source>
</evidence>
<dbReference type="EMBL" id="KE346368">
    <property type="protein sequence ID" value="KJE94944.1"/>
    <property type="molecule type" value="Genomic_DNA"/>
</dbReference>
<sequence>MLVFMTIIAGFTEDKTFRPKKFFLKGSKRDQLHTLMVKTLGAGGNLREAVRVPAGEKDNEWLAVNTLDFYNQLNLMYGSIRELCTEATCPTMSAGPAYEYYWADEVQKKPVKLTAPQYIDNLMTWVQAQLDNESIFPMEGDDFPSTFKETVKTIFKRLFRIYAHIYYNHYKMLETLQEEKHLNSCYKHFIFFVEEHDLVEKKEMAPLATLSQKLSGGQPVQAP</sequence>
<evidence type="ECO:0000313" key="2">
    <source>
        <dbReference type="Proteomes" id="UP000008743"/>
    </source>
</evidence>
<dbReference type="PhylomeDB" id="A0A0D2X3V0"/>
<accession>A0A0D2X3V0</accession>
<dbReference type="eggNOG" id="KOG0440">
    <property type="taxonomic scope" value="Eukaryota"/>
</dbReference>
<organism evidence="1 2">
    <name type="scientific">Capsaspora owczarzaki (strain ATCC 30864)</name>
    <dbReference type="NCBI Taxonomy" id="595528"/>
    <lineage>
        <taxon>Eukaryota</taxon>
        <taxon>Filasterea</taxon>
        <taxon>Capsaspora</taxon>
    </lineage>
</organism>
<dbReference type="Proteomes" id="UP000008743">
    <property type="component" value="Unassembled WGS sequence"/>
</dbReference>
<dbReference type="RefSeq" id="XP_004346154.1">
    <property type="nucleotide sequence ID" value="XM_004346104.1"/>
</dbReference>
<dbReference type="SMART" id="SM01388">
    <property type="entry name" value="Mob1_phocein"/>
    <property type="match status" value="1"/>
</dbReference>
<dbReference type="InterPro" id="IPR036703">
    <property type="entry name" value="MOB_kinase_act_sf"/>
</dbReference>
<dbReference type="Pfam" id="PF03637">
    <property type="entry name" value="Mob1_phocein"/>
    <property type="match status" value="1"/>
</dbReference>
<dbReference type="AlphaFoldDB" id="A0A0D2X3V0"/>
<gene>
    <name evidence="1" type="ORF">CAOG_005481</name>
</gene>
<dbReference type="PANTHER" id="PTHR22599">
    <property type="entry name" value="MPS ONE BINDER KINASE ACTIVATOR-LIKE MOB"/>
    <property type="match status" value="1"/>
</dbReference>
<protein>
    <submittedName>
        <fullName evidence="1">Mob1</fullName>
    </submittedName>
</protein>
<dbReference type="SUPFAM" id="SSF101152">
    <property type="entry name" value="Mob1/phocein"/>
    <property type="match status" value="1"/>
</dbReference>
<dbReference type="InterPro" id="IPR005301">
    <property type="entry name" value="MOB_kinase_act_fam"/>
</dbReference>
<dbReference type="OMA" id="ESIFPME"/>
<dbReference type="InParanoid" id="A0A0D2X3V0"/>
<proteinExistence type="predicted"/>
<name>A0A0D2X3V0_CAPO3</name>